<evidence type="ECO:0000256" key="5">
    <source>
        <dbReference type="ARBA" id="ARBA00023136"/>
    </source>
</evidence>
<evidence type="ECO:0000256" key="4">
    <source>
        <dbReference type="ARBA" id="ARBA00022989"/>
    </source>
</evidence>
<evidence type="ECO:0000313" key="7">
    <source>
        <dbReference type="EMBL" id="MPN10784.1"/>
    </source>
</evidence>
<dbReference type="GO" id="GO:0015385">
    <property type="term" value="F:sodium:proton antiporter activity"/>
    <property type="evidence" value="ECO:0007669"/>
    <property type="project" value="TreeGrafter"/>
</dbReference>
<name>A0A645FE64_9ZZZZ</name>
<reference evidence="7" key="1">
    <citation type="submission" date="2019-08" db="EMBL/GenBank/DDBJ databases">
        <authorList>
            <person name="Kucharzyk K."/>
            <person name="Murdoch R.W."/>
            <person name="Higgins S."/>
            <person name="Loffler F."/>
        </authorList>
    </citation>
    <scope>NUCLEOTIDE SEQUENCE</scope>
</reference>
<dbReference type="Gene3D" id="1.20.1530.10">
    <property type="entry name" value="Na+/H+ antiporter like domain"/>
    <property type="match status" value="1"/>
</dbReference>
<feature type="transmembrane region" description="Helical" evidence="6">
    <location>
        <begin position="148"/>
        <end position="168"/>
    </location>
</feature>
<dbReference type="PANTHER" id="PTHR30341:SF0">
    <property type="entry name" value="NA(+)_H(+) ANTIPORTER NHAA"/>
    <property type="match status" value="1"/>
</dbReference>
<feature type="transmembrane region" description="Helical" evidence="6">
    <location>
        <begin position="114"/>
        <end position="136"/>
    </location>
</feature>
<dbReference type="Pfam" id="PF06965">
    <property type="entry name" value="Na_H_antiport_1"/>
    <property type="match status" value="1"/>
</dbReference>
<keyword evidence="2" id="KW-1003">Cell membrane</keyword>
<accession>A0A645FE64</accession>
<feature type="transmembrane region" description="Helical" evidence="6">
    <location>
        <begin position="74"/>
        <end position="94"/>
    </location>
</feature>
<comment type="subcellular location">
    <subcellularLocation>
        <location evidence="1">Cell inner membrane</location>
        <topology evidence="1">Multi-pass membrane protein</topology>
    </subcellularLocation>
</comment>
<keyword evidence="5 6" id="KW-0472">Membrane</keyword>
<protein>
    <submittedName>
        <fullName evidence="7">Na(+)/H(+) antiporter NhaA</fullName>
    </submittedName>
</protein>
<keyword evidence="3 6" id="KW-0812">Transmembrane</keyword>
<dbReference type="PANTHER" id="PTHR30341">
    <property type="entry name" value="SODIUM ION/PROTON ANTIPORTER NHAA-RELATED"/>
    <property type="match status" value="1"/>
</dbReference>
<dbReference type="InterPro" id="IPR023171">
    <property type="entry name" value="Na/H_antiporter_dom_sf"/>
</dbReference>
<dbReference type="EMBL" id="VSSQ01056962">
    <property type="protein sequence ID" value="MPN10784.1"/>
    <property type="molecule type" value="Genomic_DNA"/>
</dbReference>
<evidence type="ECO:0000256" key="3">
    <source>
        <dbReference type="ARBA" id="ARBA00022692"/>
    </source>
</evidence>
<evidence type="ECO:0000256" key="6">
    <source>
        <dbReference type="SAM" id="Phobius"/>
    </source>
</evidence>
<dbReference type="InterPro" id="IPR004670">
    <property type="entry name" value="NhaA"/>
</dbReference>
<evidence type="ECO:0000256" key="2">
    <source>
        <dbReference type="ARBA" id="ARBA00022475"/>
    </source>
</evidence>
<dbReference type="GO" id="GO:0006885">
    <property type="term" value="P:regulation of pH"/>
    <property type="evidence" value="ECO:0007669"/>
    <property type="project" value="InterPro"/>
</dbReference>
<proteinExistence type="predicted"/>
<organism evidence="7">
    <name type="scientific">bioreactor metagenome</name>
    <dbReference type="NCBI Taxonomy" id="1076179"/>
    <lineage>
        <taxon>unclassified sequences</taxon>
        <taxon>metagenomes</taxon>
        <taxon>ecological metagenomes</taxon>
    </lineage>
</organism>
<dbReference type="AlphaFoldDB" id="A0A645FE64"/>
<sequence length="175" mass="18964">MWYFMLNSGVHATITGILLAFTIPFENGEEGAVSTRLKNFLDRPVSFIILPLFALANTAIIYHGDLMQILSENYSLGIALGLIIGKPIGILSFTYIGSKLGLCELSEGLSWRHILAIGVIAGIGFTMSIFIALLAFNDLVIINNAKLVILLSSTVAGILGYLILSFTLKNRRASD</sequence>
<keyword evidence="4 6" id="KW-1133">Transmembrane helix</keyword>
<evidence type="ECO:0000256" key="1">
    <source>
        <dbReference type="ARBA" id="ARBA00004429"/>
    </source>
</evidence>
<feature type="transmembrane region" description="Helical" evidence="6">
    <location>
        <begin position="44"/>
        <end position="62"/>
    </location>
</feature>
<comment type="caution">
    <text evidence="7">The sequence shown here is derived from an EMBL/GenBank/DDBJ whole genome shotgun (WGS) entry which is preliminary data.</text>
</comment>
<dbReference type="GO" id="GO:0005886">
    <property type="term" value="C:plasma membrane"/>
    <property type="evidence" value="ECO:0007669"/>
    <property type="project" value="UniProtKB-SubCell"/>
</dbReference>
<gene>
    <name evidence="7" type="primary">nhaA_15</name>
    <name evidence="7" type="ORF">SDC9_158081</name>
</gene>